<dbReference type="InterPro" id="IPR036291">
    <property type="entry name" value="NAD(P)-bd_dom_sf"/>
</dbReference>
<evidence type="ECO:0000259" key="1">
    <source>
        <dbReference type="Pfam" id="PF01370"/>
    </source>
</evidence>
<dbReference type="Pfam" id="PF01370">
    <property type="entry name" value="Epimerase"/>
    <property type="match status" value="1"/>
</dbReference>
<dbReference type="InterPro" id="IPR050177">
    <property type="entry name" value="Lipid_A_modif_metabolic_enz"/>
</dbReference>
<accession>A0ABS5KU98</accession>
<comment type="caution">
    <text evidence="2">The sequence shown here is derived from an EMBL/GenBank/DDBJ whole genome shotgun (WGS) entry which is preliminary data.</text>
</comment>
<dbReference type="Proteomes" id="UP000730482">
    <property type="component" value="Unassembled WGS sequence"/>
</dbReference>
<dbReference type="Gene3D" id="3.40.50.720">
    <property type="entry name" value="NAD(P)-binding Rossmann-like Domain"/>
    <property type="match status" value="1"/>
</dbReference>
<evidence type="ECO:0000313" key="3">
    <source>
        <dbReference type="Proteomes" id="UP000730482"/>
    </source>
</evidence>
<dbReference type="InterPro" id="IPR001509">
    <property type="entry name" value="Epimerase_deHydtase"/>
</dbReference>
<protein>
    <submittedName>
        <fullName evidence="2">NAD-dependent epimerase/dehydratase family protein</fullName>
    </submittedName>
</protein>
<dbReference type="EMBL" id="JAAFYZ010000077">
    <property type="protein sequence ID" value="MBS2549611.1"/>
    <property type="molecule type" value="Genomic_DNA"/>
</dbReference>
<organism evidence="2 3">
    <name type="scientific">Catenulispora pinistramenti</name>
    <dbReference type="NCBI Taxonomy" id="2705254"/>
    <lineage>
        <taxon>Bacteria</taxon>
        <taxon>Bacillati</taxon>
        <taxon>Actinomycetota</taxon>
        <taxon>Actinomycetes</taxon>
        <taxon>Catenulisporales</taxon>
        <taxon>Catenulisporaceae</taxon>
        <taxon>Catenulispora</taxon>
    </lineage>
</organism>
<evidence type="ECO:0000313" key="2">
    <source>
        <dbReference type="EMBL" id="MBS2549611.1"/>
    </source>
</evidence>
<reference evidence="2 3" key="1">
    <citation type="submission" date="2020-02" db="EMBL/GenBank/DDBJ databases">
        <title>Acidophilic actinobacteria isolated from forest soil.</title>
        <authorList>
            <person name="Golinska P."/>
        </authorList>
    </citation>
    <scope>NUCLEOTIDE SEQUENCE [LARGE SCALE GENOMIC DNA]</scope>
    <source>
        <strain evidence="2 3">NL8</strain>
    </source>
</reference>
<feature type="domain" description="NAD-dependent epimerase/dehydratase" evidence="1">
    <location>
        <begin position="3"/>
        <end position="215"/>
    </location>
</feature>
<sequence length="329" mass="35537">MRILMLGGTGFVGRAVVEDALSRGHHVTVFTRGRSGAALFPQVPRLVGDRDTDDYSALATGTWDAVVDSSAYVPRHVNKAMDALGERVGRYVFVSSHAVYERSGVGPGSTEDTPRRPPVRDTEELFEETYGRLKVACEDDVQARFGERAGIVRLGKVAGPHDPQNGLTYYVRRATRGGRLALPGRPEQPVQVVDSRDAARLMVRLIEDGRGGAFNAVGPGTPVTLAEVIQICARAAGTEVEIVPVPEQNAQGTFFPLIRDEDEWNRMQRDPARAVAAGMPQTPFETTVADVLAWDRERGLPPLKFGFTEEEEAKALAEAGAGAGSAESK</sequence>
<dbReference type="PANTHER" id="PTHR43245:SF13">
    <property type="entry name" value="UDP-D-APIOSE_UDP-D-XYLOSE SYNTHASE 2"/>
    <property type="match status" value="1"/>
</dbReference>
<dbReference type="RefSeq" id="WP_212011170.1">
    <property type="nucleotide sequence ID" value="NZ_JAAFYZ010000077.1"/>
</dbReference>
<keyword evidence="3" id="KW-1185">Reference proteome</keyword>
<dbReference type="PANTHER" id="PTHR43245">
    <property type="entry name" value="BIFUNCTIONAL POLYMYXIN RESISTANCE PROTEIN ARNA"/>
    <property type="match status" value="1"/>
</dbReference>
<name>A0ABS5KU98_9ACTN</name>
<dbReference type="SUPFAM" id="SSF51735">
    <property type="entry name" value="NAD(P)-binding Rossmann-fold domains"/>
    <property type="match status" value="1"/>
</dbReference>
<proteinExistence type="predicted"/>
<gene>
    <name evidence="2" type="ORF">KGQ19_22360</name>
</gene>